<dbReference type="EMBL" id="KN847534">
    <property type="protein sequence ID" value="KIW06913.1"/>
    <property type="molecule type" value="Genomic_DNA"/>
</dbReference>
<feature type="compositionally biased region" description="Basic and acidic residues" evidence="1">
    <location>
        <begin position="398"/>
        <end position="422"/>
    </location>
</feature>
<evidence type="ECO:0000313" key="3">
    <source>
        <dbReference type="Proteomes" id="UP000053259"/>
    </source>
</evidence>
<protein>
    <recommendedName>
        <fullName evidence="4">Anaphase-promoting complex subunit 4 WD40 domain-containing protein</fullName>
    </recommendedName>
</protein>
<dbReference type="InterPro" id="IPR051150">
    <property type="entry name" value="SWT21/TCAB1_mRNA_Telomere"/>
</dbReference>
<dbReference type="InterPro" id="IPR015943">
    <property type="entry name" value="WD40/YVTN_repeat-like_dom_sf"/>
</dbReference>
<dbReference type="OrthoDB" id="239865at2759"/>
<gene>
    <name evidence="2" type="ORF">PV09_02582</name>
</gene>
<organism evidence="2 3">
    <name type="scientific">Verruconis gallopava</name>
    <dbReference type="NCBI Taxonomy" id="253628"/>
    <lineage>
        <taxon>Eukaryota</taxon>
        <taxon>Fungi</taxon>
        <taxon>Dikarya</taxon>
        <taxon>Ascomycota</taxon>
        <taxon>Pezizomycotina</taxon>
        <taxon>Dothideomycetes</taxon>
        <taxon>Pleosporomycetidae</taxon>
        <taxon>Venturiales</taxon>
        <taxon>Sympoventuriaceae</taxon>
        <taxon>Verruconis</taxon>
    </lineage>
</organism>
<dbReference type="PANTHER" id="PTHR13211:SF0">
    <property type="entry name" value="TELOMERASE CAJAL BODY PROTEIN 1"/>
    <property type="match status" value="1"/>
</dbReference>
<sequence>MNLQDEQTRLQCVASQTSYHTSSGQGRAQSARTGQWSADGTCIVHVNANNSIETMVLPEDLLDNETRHDLKPYSIYNSADPIYATALYSHFVLSDPRTTLVLCATRDTPIQLRNALDYNRGVYATYSWCDPNTEAVITPRSLVFTADATHFVAGGQAQFAVYDVNFPSSKAISVRKTSRSRYATKAFGDPRLNATAPSSHIAAVDISSEDILALGTNTRHVALYANHGLGDLITSFRLPSPRLGTACGGKGITQIRWSADGTYLFIAERQSDTIELFDVRQSGKQLSWLSGRRADVNFQLSFDVVPTLHGLEIWGGGVDGRLRMWSNPEQQEGNVKFTQEWHVHDDPVCSTLVHASGTVVATLATKDRYGTRSHTASILSDESNDNSMNEEESSSDAQSEKGNDSDEIEAKERVSERPESRMSTDQSDPMLKFKCN</sequence>
<feature type="compositionally biased region" description="Acidic residues" evidence="1">
    <location>
        <begin position="382"/>
        <end position="394"/>
    </location>
</feature>
<name>A0A0D2AJ29_9PEZI</name>
<accession>A0A0D2AJ29</accession>
<dbReference type="VEuPathDB" id="FungiDB:PV09_02582"/>
<keyword evidence="3" id="KW-1185">Reference proteome</keyword>
<dbReference type="InterPro" id="IPR036322">
    <property type="entry name" value="WD40_repeat_dom_sf"/>
</dbReference>
<dbReference type="RefSeq" id="XP_016216782.1">
    <property type="nucleotide sequence ID" value="XM_016355646.1"/>
</dbReference>
<dbReference type="AlphaFoldDB" id="A0A0D2AJ29"/>
<dbReference type="SUPFAM" id="SSF50978">
    <property type="entry name" value="WD40 repeat-like"/>
    <property type="match status" value="1"/>
</dbReference>
<dbReference type="STRING" id="253628.A0A0D2AJ29"/>
<evidence type="ECO:0008006" key="4">
    <source>
        <dbReference type="Google" id="ProtNLM"/>
    </source>
</evidence>
<proteinExistence type="predicted"/>
<feature type="region of interest" description="Disordered" evidence="1">
    <location>
        <begin position="371"/>
        <end position="436"/>
    </location>
</feature>
<evidence type="ECO:0000313" key="2">
    <source>
        <dbReference type="EMBL" id="KIW06913.1"/>
    </source>
</evidence>
<dbReference type="Proteomes" id="UP000053259">
    <property type="component" value="Unassembled WGS sequence"/>
</dbReference>
<dbReference type="GeneID" id="27310555"/>
<dbReference type="InParanoid" id="A0A0D2AJ29"/>
<reference evidence="2 3" key="1">
    <citation type="submission" date="2015-01" db="EMBL/GenBank/DDBJ databases">
        <title>The Genome Sequence of Ochroconis gallopava CBS43764.</title>
        <authorList>
            <consortium name="The Broad Institute Genomics Platform"/>
            <person name="Cuomo C."/>
            <person name="de Hoog S."/>
            <person name="Gorbushina A."/>
            <person name="Stielow B."/>
            <person name="Teixiera M."/>
            <person name="Abouelleil A."/>
            <person name="Chapman S.B."/>
            <person name="Priest M."/>
            <person name="Young S.K."/>
            <person name="Wortman J."/>
            <person name="Nusbaum C."/>
            <person name="Birren B."/>
        </authorList>
    </citation>
    <scope>NUCLEOTIDE SEQUENCE [LARGE SCALE GENOMIC DNA]</scope>
    <source>
        <strain evidence="2 3">CBS 43764</strain>
    </source>
</reference>
<dbReference type="Gene3D" id="2.130.10.10">
    <property type="entry name" value="YVTN repeat-like/Quinoprotein amine dehydrogenase"/>
    <property type="match status" value="1"/>
</dbReference>
<dbReference type="PANTHER" id="PTHR13211">
    <property type="entry name" value="TELOMERASE CAJAL BODY PROTEIN 1"/>
    <property type="match status" value="1"/>
</dbReference>
<evidence type="ECO:0000256" key="1">
    <source>
        <dbReference type="SAM" id="MobiDB-lite"/>
    </source>
</evidence>
<dbReference type="HOGENOM" id="CLU_022731_0_1_1"/>